<dbReference type="Gene3D" id="3.10.580.10">
    <property type="entry name" value="CBS-domain"/>
    <property type="match status" value="1"/>
</dbReference>
<feature type="transmembrane region" description="Helical" evidence="7">
    <location>
        <begin position="89"/>
        <end position="106"/>
    </location>
</feature>
<comment type="subcellular location">
    <subcellularLocation>
        <location evidence="1">Cell membrane</location>
        <topology evidence="1">Multi-pass membrane protein</topology>
    </subcellularLocation>
</comment>
<dbReference type="Proteomes" id="UP000019918">
    <property type="component" value="Unassembled WGS sequence"/>
</dbReference>
<dbReference type="InterPro" id="IPR036318">
    <property type="entry name" value="FAD-bd_PCMH-like_sf"/>
</dbReference>
<keyword evidence="7" id="KW-0472">Membrane</keyword>
<evidence type="ECO:0000256" key="1">
    <source>
        <dbReference type="ARBA" id="ARBA00004651"/>
    </source>
</evidence>
<evidence type="ECO:0000256" key="7">
    <source>
        <dbReference type="SAM" id="Phobius"/>
    </source>
</evidence>
<dbReference type="GO" id="GO:0050660">
    <property type="term" value="F:flavin adenine dinucleotide binding"/>
    <property type="evidence" value="ECO:0007669"/>
    <property type="project" value="InterPro"/>
</dbReference>
<feature type="domain" description="CBS" evidence="8">
    <location>
        <begin position="371"/>
        <end position="427"/>
    </location>
</feature>
<keyword evidence="7" id="KW-1133">Transmembrane helix</keyword>
<evidence type="ECO:0000256" key="6">
    <source>
        <dbReference type="PROSITE-ProRule" id="PRU00703"/>
    </source>
</evidence>
<dbReference type="SUPFAM" id="SSF54631">
    <property type="entry name" value="CBS-domain pair"/>
    <property type="match status" value="1"/>
</dbReference>
<dbReference type="Pfam" id="PF00571">
    <property type="entry name" value="CBS"/>
    <property type="match status" value="2"/>
</dbReference>
<dbReference type="AlphaFoldDB" id="A0A014PWK8"/>
<feature type="transmembrane region" description="Helical" evidence="7">
    <location>
        <begin position="214"/>
        <end position="232"/>
    </location>
</feature>
<evidence type="ECO:0000313" key="10">
    <source>
        <dbReference type="Proteomes" id="UP000019918"/>
    </source>
</evidence>
<sequence length="528" mass="58948">MFEWIADPSIWAGLVTLVVLELVLGIDNLVFIAILAEKLPASERDRARITGLLLALVMRLLLLASISWLSSLTSALFFINGHPFSARDLIMLTGGIFLLFKATIELNERLEGKDEDDNPQKHGAKFWPVVVQIVVLDAVFSLDSVITAVGMVDQLAVMMAAVIIAILLMLLASKPLTRFVNAHPTIVILCLSFLLMIGFSLVADGFGYTIPKGYLYAAIGFSVIIEALNQLARFNRRRFLSAKLPLRKRTAEAVLRLLRGRHEQAELDSETAYLVTDHPDNQAVFNVQERMMIAQVLGMGQRTVSSIMTSRHDTEHIDLSESAQSIMARLDRNQHTRLVITDNSDEPLGVVHIIDLLHQALHSHQLDIRTLIRQPLVFPEQLTLLSALEQFRVARTHFAFVVDEFGSVEGVVTLSDVMETIAGNLPNEGNEIDPRYDIQHNADGSWTANGHMPLEDLVAHVALPLDEKREYHTLAGLLMEHMQQVPKEGDEIHINGFLLRILQVESHRVQKVQIMPVDSSEPHQAAEN</sequence>
<evidence type="ECO:0000256" key="4">
    <source>
        <dbReference type="ARBA" id="ARBA00022737"/>
    </source>
</evidence>
<dbReference type="PATRIC" id="fig|69222.5.peg.2548"/>
<dbReference type="SMART" id="SM01091">
    <property type="entry name" value="CorC_HlyC"/>
    <property type="match status" value="1"/>
</dbReference>
<dbReference type="OrthoDB" id="9805314at2"/>
<keyword evidence="5 6" id="KW-0129">CBS domain</keyword>
<feature type="transmembrane region" description="Helical" evidence="7">
    <location>
        <begin position="126"/>
        <end position="149"/>
    </location>
</feature>
<keyword evidence="7" id="KW-0812">Transmembrane</keyword>
<evidence type="ECO:0000256" key="5">
    <source>
        <dbReference type="ARBA" id="ARBA00023122"/>
    </source>
</evidence>
<dbReference type="InterPro" id="IPR016169">
    <property type="entry name" value="FAD-bd_PCMH_sub2"/>
</dbReference>
<feature type="domain" description="CBS" evidence="8">
    <location>
        <begin position="308"/>
        <end position="366"/>
    </location>
</feature>
<gene>
    <name evidence="9" type="ORF">BG55_12370</name>
</gene>
<proteinExistence type="inferred from homology"/>
<dbReference type="CDD" id="cd04590">
    <property type="entry name" value="CBS_pair_CorC_HlyC_assoc"/>
    <property type="match status" value="1"/>
</dbReference>
<dbReference type="InterPro" id="IPR046342">
    <property type="entry name" value="CBS_dom_sf"/>
</dbReference>
<feature type="transmembrane region" description="Helical" evidence="7">
    <location>
        <begin position="185"/>
        <end position="208"/>
    </location>
</feature>
<keyword evidence="10" id="KW-1185">Reference proteome</keyword>
<dbReference type="PANTHER" id="PTHR22777">
    <property type="entry name" value="HEMOLYSIN-RELATED"/>
    <property type="match status" value="1"/>
</dbReference>
<feature type="transmembrane region" description="Helical" evidence="7">
    <location>
        <begin position="155"/>
        <end position="173"/>
    </location>
</feature>
<evidence type="ECO:0000256" key="3">
    <source>
        <dbReference type="ARBA" id="ARBA00022475"/>
    </source>
</evidence>
<accession>A0A014PWK8</accession>
<feature type="transmembrane region" description="Helical" evidence="7">
    <location>
        <begin position="12"/>
        <end position="35"/>
    </location>
</feature>
<reference evidence="9 10" key="1">
    <citation type="submission" date="2014-02" db="EMBL/GenBank/DDBJ databases">
        <title>Draft genome of Erwinia mallotivora strain BT-MARDI, a papaya dieback pathogen.</title>
        <authorList>
            <person name="Redzuan R."/>
            <person name="Abu Bakar N."/>
            <person name="Badrun R."/>
            <person name="Mohd Raih M.F."/>
            <person name="Rozano L."/>
            <person name="Mat Amin N."/>
        </authorList>
    </citation>
    <scope>NUCLEOTIDE SEQUENCE [LARGE SCALE GENOMIC DNA]</scope>
    <source>
        <strain evidence="9 10">BT-MARDI</strain>
    </source>
</reference>
<name>A0A014PWK8_9GAMM</name>
<dbReference type="InterPro" id="IPR005170">
    <property type="entry name" value="Transptr-assoc_dom"/>
</dbReference>
<dbReference type="InterPro" id="IPR044751">
    <property type="entry name" value="Ion_transp-like_CBS"/>
</dbReference>
<dbReference type="InterPro" id="IPR005496">
    <property type="entry name" value="Integral_membrane_TerC"/>
</dbReference>
<dbReference type="InterPro" id="IPR000644">
    <property type="entry name" value="CBS_dom"/>
</dbReference>
<dbReference type="GO" id="GO:0005886">
    <property type="term" value="C:plasma membrane"/>
    <property type="evidence" value="ECO:0007669"/>
    <property type="project" value="UniProtKB-SubCell"/>
</dbReference>
<feature type="transmembrane region" description="Helical" evidence="7">
    <location>
        <begin position="47"/>
        <end position="69"/>
    </location>
</feature>
<dbReference type="EMBL" id="JFHN01000050">
    <property type="protein sequence ID" value="EXU75237.1"/>
    <property type="molecule type" value="Genomic_DNA"/>
</dbReference>
<dbReference type="PANTHER" id="PTHR22777:SF30">
    <property type="entry name" value="UPF0053 PROTEIN YEGH"/>
    <property type="match status" value="1"/>
</dbReference>
<evidence type="ECO:0000256" key="2">
    <source>
        <dbReference type="ARBA" id="ARBA00006337"/>
    </source>
</evidence>
<dbReference type="SUPFAM" id="SSF56176">
    <property type="entry name" value="FAD-binding/transporter-associated domain-like"/>
    <property type="match status" value="1"/>
</dbReference>
<dbReference type="PROSITE" id="PS51371">
    <property type="entry name" value="CBS"/>
    <property type="match status" value="2"/>
</dbReference>
<dbReference type="STRING" id="69222.BG55_12370"/>
<dbReference type="Pfam" id="PF03741">
    <property type="entry name" value="TerC"/>
    <property type="match status" value="1"/>
</dbReference>
<dbReference type="Pfam" id="PF03471">
    <property type="entry name" value="CorC_HlyC"/>
    <property type="match status" value="1"/>
</dbReference>
<comment type="caution">
    <text evidence="9">The sequence shown here is derived from an EMBL/GenBank/DDBJ whole genome shotgun (WGS) entry which is preliminary data.</text>
</comment>
<protein>
    <submittedName>
        <fullName evidence="9">Membrane protein</fullName>
    </submittedName>
</protein>
<dbReference type="Gene3D" id="3.30.465.10">
    <property type="match status" value="1"/>
</dbReference>
<comment type="similarity">
    <text evidence="2">Belongs to the UPF0053 family.</text>
</comment>
<evidence type="ECO:0000313" key="9">
    <source>
        <dbReference type="EMBL" id="EXU75237.1"/>
    </source>
</evidence>
<keyword evidence="3" id="KW-1003">Cell membrane</keyword>
<organism evidence="9 10">
    <name type="scientific">Erwinia mallotivora</name>
    <dbReference type="NCBI Taxonomy" id="69222"/>
    <lineage>
        <taxon>Bacteria</taxon>
        <taxon>Pseudomonadati</taxon>
        <taxon>Pseudomonadota</taxon>
        <taxon>Gammaproteobacteria</taxon>
        <taxon>Enterobacterales</taxon>
        <taxon>Erwiniaceae</taxon>
        <taxon>Erwinia</taxon>
    </lineage>
</organism>
<keyword evidence="4" id="KW-0677">Repeat</keyword>
<evidence type="ECO:0000259" key="8">
    <source>
        <dbReference type="PROSITE" id="PS51371"/>
    </source>
</evidence>
<dbReference type="RefSeq" id="WP_034937798.1">
    <property type="nucleotide sequence ID" value="NZ_JFHN01000050.1"/>
</dbReference>